<evidence type="ECO:0000256" key="4">
    <source>
        <dbReference type="ARBA" id="ARBA00022840"/>
    </source>
</evidence>
<evidence type="ECO:0000313" key="6">
    <source>
        <dbReference type="EMBL" id="XAM17808.1"/>
    </source>
</evidence>
<organism evidence="6 7">
    <name type="scientific">Helicobacter mastomyrinus</name>
    <dbReference type="NCBI Taxonomy" id="287948"/>
    <lineage>
        <taxon>Bacteria</taxon>
        <taxon>Pseudomonadati</taxon>
        <taxon>Campylobacterota</taxon>
        <taxon>Epsilonproteobacteria</taxon>
        <taxon>Campylobacterales</taxon>
        <taxon>Helicobacteraceae</taxon>
        <taxon>Helicobacter</taxon>
    </lineage>
</organism>
<gene>
    <name evidence="6" type="ORF">V3I05_08970</name>
</gene>
<evidence type="ECO:0000313" key="7">
    <source>
        <dbReference type="Proteomes" id="UP001434737"/>
    </source>
</evidence>
<dbReference type="InterPro" id="IPR032423">
    <property type="entry name" value="AAA_assoc_2"/>
</dbReference>
<protein>
    <recommendedName>
        <fullName evidence="2">Replication-associated recombination protein A</fullName>
    </recommendedName>
</protein>
<dbReference type="Gene3D" id="1.10.3710.10">
    <property type="entry name" value="DNA polymerase III clamp loader subunits, C-terminal domain"/>
    <property type="match status" value="1"/>
</dbReference>
<reference evidence="6 7" key="1">
    <citation type="submission" date="2024-02" db="EMBL/GenBank/DDBJ databases">
        <title>Genome and pathogenicity analysis of Helicobacter mastomyrinus isolated from mice.</title>
        <authorList>
            <person name="Zhu L."/>
        </authorList>
    </citation>
    <scope>NUCLEOTIDE SEQUENCE [LARGE SCALE GENOMIC DNA]</scope>
    <source>
        <strain evidence="6 7">Hm-17</strain>
    </source>
</reference>
<evidence type="ECO:0000259" key="5">
    <source>
        <dbReference type="SMART" id="SM00382"/>
    </source>
</evidence>
<dbReference type="InterPro" id="IPR021886">
    <property type="entry name" value="MgsA_C"/>
</dbReference>
<comment type="function">
    <text evidence="1">DNA-dependent ATPase that plays important roles in cellular responses to stalled DNA replication processes.</text>
</comment>
<dbReference type="Proteomes" id="UP001434737">
    <property type="component" value="Chromosome"/>
</dbReference>
<accession>A0ABZ3F6H8</accession>
<dbReference type="InterPro" id="IPR008921">
    <property type="entry name" value="DNA_pol3_clamp-load_cplx_C"/>
</dbReference>
<keyword evidence="3" id="KW-0547">Nucleotide-binding</keyword>
<dbReference type="PANTHER" id="PTHR13779:SF7">
    <property type="entry name" value="ATPASE WRNIP1"/>
    <property type="match status" value="1"/>
</dbReference>
<dbReference type="InterPro" id="IPR003593">
    <property type="entry name" value="AAA+_ATPase"/>
</dbReference>
<dbReference type="InterPro" id="IPR027417">
    <property type="entry name" value="P-loop_NTPase"/>
</dbReference>
<dbReference type="Gene3D" id="3.40.50.300">
    <property type="entry name" value="P-loop containing nucleotide triphosphate hydrolases"/>
    <property type="match status" value="1"/>
</dbReference>
<evidence type="ECO:0000256" key="2">
    <source>
        <dbReference type="ARBA" id="ARBA00020776"/>
    </source>
</evidence>
<keyword evidence="7" id="KW-1185">Reference proteome</keyword>
<feature type="domain" description="AAA+ ATPase" evidence="5">
    <location>
        <begin position="37"/>
        <end position="149"/>
    </location>
</feature>
<sequence>MLNLASLLRPTTLEDFIAQEHLIAPSAPLFKMLKNNALAHCFLYGPPGVGKTTLAKLIAEALKKPFMFYNATTFKIEELRQFVKSYEDSLFQPLVFIDEVHRINRAQQEVLLPIMESYSAIIFGASTYNPFFTLTNAIRSRSFLFELKPLSPAHLESILTHALSYIHTHFDKNPSIPQDARDYLIFSSVGDARAMLNLLDVALSIDDKTITLEILKSIRPFALHDGASEADSHYNLISAMIKSIRGSDVQASVHYLARLIASNENPEFIARRLVILASEDIGNANPNALNLATSTMLAVGKIGYPEARIILSQCVIYLASSPKSNTAYKAINKALDMIKEGYAPEVPPHITQHHKDYLYPHDFGGWVAQDYLKEPLDVVESTTKGFEKTLNEWLAKIKNETIDNE</sequence>
<dbReference type="InterPro" id="IPR008824">
    <property type="entry name" value="RuvB-like_N"/>
</dbReference>
<dbReference type="PANTHER" id="PTHR13779">
    <property type="entry name" value="WERNER HELICASE-INTERACTING PROTEIN 1 FAMILY MEMBER"/>
    <property type="match status" value="1"/>
</dbReference>
<dbReference type="CDD" id="cd00009">
    <property type="entry name" value="AAA"/>
    <property type="match status" value="1"/>
</dbReference>
<dbReference type="Pfam" id="PF05496">
    <property type="entry name" value="RuvB_N"/>
    <property type="match status" value="1"/>
</dbReference>
<dbReference type="Gene3D" id="1.10.8.60">
    <property type="match status" value="1"/>
</dbReference>
<dbReference type="Pfam" id="PF12002">
    <property type="entry name" value="MgsA_C"/>
    <property type="match status" value="1"/>
</dbReference>
<dbReference type="SUPFAM" id="SSF48019">
    <property type="entry name" value="post-AAA+ oligomerization domain-like"/>
    <property type="match status" value="1"/>
</dbReference>
<dbReference type="CDD" id="cd18139">
    <property type="entry name" value="HLD_clamp_RarA"/>
    <property type="match status" value="1"/>
</dbReference>
<dbReference type="Gene3D" id="1.20.272.10">
    <property type="match status" value="1"/>
</dbReference>
<evidence type="ECO:0000256" key="1">
    <source>
        <dbReference type="ARBA" id="ARBA00002393"/>
    </source>
</evidence>
<evidence type="ECO:0000256" key="3">
    <source>
        <dbReference type="ARBA" id="ARBA00022741"/>
    </source>
</evidence>
<dbReference type="SMART" id="SM00382">
    <property type="entry name" value="AAA"/>
    <property type="match status" value="1"/>
</dbReference>
<keyword evidence="4" id="KW-0067">ATP-binding</keyword>
<dbReference type="SUPFAM" id="SSF52540">
    <property type="entry name" value="P-loop containing nucleoside triphosphate hydrolases"/>
    <property type="match status" value="1"/>
</dbReference>
<dbReference type="EMBL" id="CP145316">
    <property type="protein sequence ID" value="XAM17808.1"/>
    <property type="molecule type" value="Genomic_DNA"/>
</dbReference>
<dbReference type="InterPro" id="IPR051314">
    <property type="entry name" value="AAA_ATPase_RarA/MGS1/WRNIP1"/>
</dbReference>
<name>A0ABZ3F6H8_9HELI</name>
<dbReference type="Pfam" id="PF16193">
    <property type="entry name" value="AAA_assoc_2"/>
    <property type="match status" value="1"/>
</dbReference>
<dbReference type="RefSeq" id="WP_300448816.1">
    <property type="nucleotide sequence ID" value="NZ_CP145316.1"/>
</dbReference>
<proteinExistence type="predicted"/>